<feature type="transmembrane region" description="Helical" evidence="6">
    <location>
        <begin position="380"/>
        <end position="400"/>
    </location>
</feature>
<dbReference type="NCBIfam" id="NF005141">
    <property type="entry name" value="PRK06590.1"/>
    <property type="match status" value="1"/>
</dbReference>
<feature type="transmembrane region" description="Helical" evidence="6">
    <location>
        <begin position="86"/>
        <end position="113"/>
    </location>
</feature>
<organism evidence="9 10">
    <name type="scientific">Microbulbifer celer</name>
    <dbReference type="NCBI Taxonomy" id="435905"/>
    <lineage>
        <taxon>Bacteria</taxon>
        <taxon>Pseudomonadati</taxon>
        <taxon>Pseudomonadota</taxon>
        <taxon>Gammaproteobacteria</taxon>
        <taxon>Cellvibrionales</taxon>
        <taxon>Microbulbiferaceae</taxon>
        <taxon>Microbulbifer</taxon>
    </lineage>
</organism>
<evidence type="ECO:0000256" key="1">
    <source>
        <dbReference type="ARBA" id="ARBA00004127"/>
    </source>
</evidence>
<sequence length="629" mass="68228">MELPIPLLAILIPLCPLLGFILFVTAPILFRRPLKEATVAVIGIGSVGIAALTCGGISAQFIAQELSYVQVPLWQWTATAPLTLDFAFYLDALTLTMLAVITGVGLLIHIYAAGYMHGDDGYQRFFAYLNLFVFAMTVLVLADSLLLLYLGWEAVGLCSFLLIGFWYRNADNGRAASKAFLVTRVGDTALLVGLIVLYWQFGTLRIQPLMEAVRTPGVSEPIFTLCALLLLAGAAGKSAQVPLQTWLPDAMAGPTPVSALIHAATMVTAGVYLIARCHELFLRSEFALLAVATIGAVTLLIAGCSALVQSDIKRVLAYSTISQLGYMFVALGTGAFSAAIFHLVTHAFFKALLFLAAGMVILHVHHRQSLAAMGGLRRSLPLLCISFAIGCASLAALPLTAGYFSKEEILANVWHAGPHWLWWMSISGAIITGMYSFRLFFRVFCGPAPSEHSTDAGVTPHTLATALQNRLMGTAIVVLSLLALFGGFISLPLESVFGDAQHPQVSHWISAAGSLAPLLGVVIGWFLVRQHPDHSGATAQSRFGQFLLDGWGFDRLYQWLLVNPFLWLSRINRSDFINCLYQWVANTSLKINAQLSRSQNGVLRWYLTTLVTAIILMLLVAIIFSARAP</sequence>
<feature type="transmembrane region" description="Helical" evidence="6">
    <location>
        <begin position="420"/>
        <end position="441"/>
    </location>
</feature>
<feature type="transmembrane region" description="Helical" evidence="6">
    <location>
        <begin position="286"/>
        <end position="308"/>
    </location>
</feature>
<dbReference type="InterPro" id="IPR003945">
    <property type="entry name" value="NU5C-like"/>
</dbReference>
<dbReference type="EMBL" id="JBHTLR010000004">
    <property type="protein sequence ID" value="MFD1215290.1"/>
    <property type="molecule type" value="Genomic_DNA"/>
</dbReference>
<dbReference type="PRINTS" id="PR01434">
    <property type="entry name" value="NADHDHGNASE5"/>
</dbReference>
<feature type="transmembrane region" description="Helical" evidence="6">
    <location>
        <begin position="471"/>
        <end position="493"/>
    </location>
</feature>
<dbReference type="PANTHER" id="PTHR42829:SF2">
    <property type="entry name" value="NADH-UBIQUINONE OXIDOREDUCTASE CHAIN 5"/>
    <property type="match status" value="1"/>
</dbReference>
<feature type="transmembrane region" description="Helical" evidence="6">
    <location>
        <begin position="6"/>
        <end position="30"/>
    </location>
</feature>
<comment type="subcellular location">
    <subcellularLocation>
        <location evidence="1">Endomembrane system</location>
        <topology evidence="1">Multi-pass membrane protein</topology>
    </subcellularLocation>
    <subcellularLocation>
        <location evidence="5">Membrane</location>
        <topology evidence="5">Multi-pass membrane protein</topology>
    </subcellularLocation>
</comment>
<dbReference type="NCBIfam" id="TIGR01974">
    <property type="entry name" value="NDH_I_L"/>
    <property type="match status" value="1"/>
</dbReference>
<feature type="transmembrane region" description="Helical" evidence="6">
    <location>
        <begin position="315"/>
        <end position="341"/>
    </location>
</feature>
<feature type="transmembrane region" description="Helical" evidence="6">
    <location>
        <begin position="251"/>
        <end position="274"/>
    </location>
</feature>
<evidence type="ECO:0000256" key="2">
    <source>
        <dbReference type="ARBA" id="ARBA00022692"/>
    </source>
</evidence>
<dbReference type="Gene3D" id="1.20.5.2700">
    <property type="match status" value="1"/>
</dbReference>
<evidence type="ECO:0000256" key="4">
    <source>
        <dbReference type="ARBA" id="ARBA00023136"/>
    </source>
</evidence>
<feature type="transmembrane region" description="Helical" evidence="6">
    <location>
        <begin position="221"/>
        <end position="239"/>
    </location>
</feature>
<dbReference type="Proteomes" id="UP001597264">
    <property type="component" value="Unassembled WGS sequence"/>
</dbReference>
<feature type="transmembrane region" description="Helical" evidence="6">
    <location>
        <begin position="37"/>
        <end position="63"/>
    </location>
</feature>
<feature type="transmembrane region" description="Helical" evidence="6">
    <location>
        <begin position="605"/>
        <end position="626"/>
    </location>
</feature>
<dbReference type="PANTHER" id="PTHR42829">
    <property type="entry name" value="NADH-UBIQUINONE OXIDOREDUCTASE CHAIN 5"/>
    <property type="match status" value="1"/>
</dbReference>
<reference evidence="10" key="1">
    <citation type="journal article" date="2019" name="Int. J. Syst. Evol. Microbiol.">
        <title>The Global Catalogue of Microorganisms (GCM) 10K type strain sequencing project: providing services to taxonomists for standard genome sequencing and annotation.</title>
        <authorList>
            <consortium name="The Broad Institute Genomics Platform"/>
            <consortium name="The Broad Institute Genome Sequencing Center for Infectious Disease"/>
            <person name="Wu L."/>
            <person name="Ma J."/>
        </authorList>
    </citation>
    <scope>NUCLEOTIDE SEQUENCE [LARGE SCALE GENOMIC DNA]</scope>
    <source>
        <strain evidence="10">CCUG 54356</strain>
    </source>
</reference>
<accession>A0ABW3U793</accession>
<gene>
    <name evidence="9" type="primary">nuoL</name>
    <name evidence="9" type="ORF">ACFQ2X_01640</name>
</gene>
<feature type="transmembrane region" description="Helical" evidence="6">
    <location>
        <begin position="125"/>
        <end position="142"/>
    </location>
</feature>
<dbReference type="InterPro" id="IPR001516">
    <property type="entry name" value="Proton_antipo_N"/>
</dbReference>
<name>A0ABW3U793_9GAMM</name>
<keyword evidence="3 6" id="KW-1133">Transmembrane helix</keyword>
<evidence type="ECO:0000313" key="9">
    <source>
        <dbReference type="EMBL" id="MFD1215290.1"/>
    </source>
</evidence>
<feature type="transmembrane region" description="Helical" evidence="6">
    <location>
        <begin position="179"/>
        <end position="201"/>
    </location>
</feature>
<feature type="domain" description="NADH:quinone oxidoreductase/Mrp antiporter transmembrane" evidence="7">
    <location>
        <begin position="142"/>
        <end position="432"/>
    </location>
</feature>
<protein>
    <submittedName>
        <fullName evidence="9">NADH-quinone oxidoreductase subunit L</fullName>
    </submittedName>
</protein>
<comment type="caution">
    <text evidence="9">The sequence shown here is derived from an EMBL/GenBank/DDBJ whole genome shotgun (WGS) entry which is preliminary data.</text>
</comment>
<evidence type="ECO:0000256" key="3">
    <source>
        <dbReference type="ARBA" id="ARBA00022989"/>
    </source>
</evidence>
<feature type="transmembrane region" description="Helical" evidence="6">
    <location>
        <begin position="347"/>
        <end position="364"/>
    </location>
</feature>
<keyword evidence="4 6" id="KW-0472">Membrane</keyword>
<dbReference type="InterPro" id="IPR001750">
    <property type="entry name" value="ND/Mrp_TM"/>
</dbReference>
<evidence type="ECO:0000259" key="7">
    <source>
        <dbReference type="Pfam" id="PF00361"/>
    </source>
</evidence>
<dbReference type="Pfam" id="PF00662">
    <property type="entry name" value="Proton_antipo_N"/>
    <property type="match status" value="1"/>
</dbReference>
<feature type="transmembrane region" description="Helical" evidence="6">
    <location>
        <begin position="505"/>
        <end position="528"/>
    </location>
</feature>
<dbReference type="RefSeq" id="WP_230437961.1">
    <property type="nucleotide sequence ID" value="NZ_CP087715.1"/>
</dbReference>
<evidence type="ECO:0000256" key="6">
    <source>
        <dbReference type="SAM" id="Phobius"/>
    </source>
</evidence>
<keyword evidence="2 5" id="KW-0812">Transmembrane</keyword>
<proteinExistence type="predicted"/>
<evidence type="ECO:0000313" key="10">
    <source>
        <dbReference type="Proteomes" id="UP001597264"/>
    </source>
</evidence>
<dbReference type="Pfam" id="PF00361">
    <property type="entry name" value="Proton_antipo_M"/>
    <property type="match status" value="1"/>
</dbReference>
<keyword evidence="10" id="KW-1185">Reference proteome</keyword>
<evidence type="ECO:0000259" key="8">
    <source>
        <dbReference type="Pfam" id="PF00662"/>
    </source>
</evidence>
<feature type="transmembrane region" description="Helical" evidence="6">
    <location>
        <begin position="148"/>
        <end position="167"/>
    </location>
</feature>
<dbReference type="InterPro" id="IPR018393">
    <property type="entry name" value="NADHpl_OxRdtase_5_subgr"/>
</dbReference>
<dbReference type="PRINTS" id="PR01435">
    <property type="entry name" value="NPOXDRDTASE5"/>
</dbReference>
<evidence type="ECO:0000256" key="5">
    <source>
        <dbReference type="RuleBase" id="RU000320"/>
    </source>
</evidence>
<feature type="domain" description="NADH-Ubiquinone oxidoreductase (complex I) chain 5 N-terminal" evidence="8">
    <location>
        <begin position="76"/>
        <end position="126"/>
    </location>
</feature>